<evidence type="ECO:0000313" key="6">
    <source>
        <dbReference type="Proteomes" id="UP000537825"/>
    </source>
</evidence>
<feature type="domain" description="AAA+ ATPase" evidence="4">
    <location>
        <begin position="116"/>
        <end position="250"/>
    </location>
</feature>
<dbReference type="SUPFAM" id="SSF52540">
    <property type="entry name" value="P-loop containing nucleoside triphosphate hydrolases"/>
    <property type="match status" value="1"/>
</dbReference>
<dbReference type="SMART" id="SM00382">
    <property type="entry name" value="AAA"/>
    <property type="match status" value="1"/>
</dbReference>
<dbReference type="EMBL" id="JAAAPK010000004">
    <property type="protein sequence ID" value="NBC41395.1"/>
    <property type="molecule type" value="Genomic_DNA"/>
</dbReference>
<comment type="caution">
    <text evidence="5">The sequence shown here is derived from an EMBL/GenBank/DDBJ whole genome shotgun (WGS) entry which is preliminary data.</text>
</comment>
<dbReference type="Pfam" id="PF01695">
    <property type="entry name" value="IstB_IS21"/>
    <property type="match status" value="1"/>
</dbReference>
<evidence type="ECO:0000256" key="2">
    <source>
        <dbReference type="ARBA" id="ARBA00022741"/>
    </source>
</evidence>
<name>A0A7X4YA04_9BACT</name>
<dbReference type="AlphaFoldDB" id="A0A7X4YA04"/>
<dbReference type="InterPro" id="IPR028350">
    <property type="entry name" value="DNAC/IstB-like"/>
</dbReference>
<dbReference type="InterPro" id="IPR002611">
    <property type="entry name" value="IstB_ATP-bd"/>
</dbReference>
<comment type="similarity">
    <text evidence="1">Belongs to the IS21/IS1162 putative ATP-binding protein family.</text>
</comment>
<evidence type="ECO:0000313" key="5">
    <source>
        <dbReference type="EMBL" id="NBC41395.1"/>
    </source>
</evidence>
<dbReference type="InterPro" id="IPR003593">
    <property type="entry name" value="AAA+_ATPase"/>
</dbReference>
<dbReference type="CDD" id="cd00009">
    <property type="entry name" value="AAA"/>
    <property type="match status" value="1"/>
</dbReference>
<dbReference type="Proteomes" id="UP000537825">
    <property type="component" value="Unassembled WGS sequence"/>
</dbReference>
<organism evidence="5 6">
    <name type="scientific">Corallococcus exiguus</name>
    <dbReference type="NCBI Taxonomy" id="83462"/>
    <lineage>
        <taxon>Bacteria</taxon>
        <taxon>Pseudomonadati</taxon>
        <taxon>Myxococcota</taxon>
        <taxon>Myxococcia</taxon>
        <taxon>Myxococcales</taxon>
        <taxon>Cystobacterineae</taxon>
        <taxon>Myxococcaceae</taxon>
        <taxon>Corallococcus</taxon>
    </lineage>
</organism>
<dbReference type="InterPro" id="IPR027417">
    <property type="entry name" value="P-loop_NTPase"/>
</dbReference>
<dbReference type="Gene3D" id="3.40.50.300">
    <property type="entry name" value="P-loop containing nucleotide triphosphate hydrolases"/>
    <property type="match status" value="1"/>
</dbReference>
<reference evidence="5 6" key="1">
    <citation type="submission" date="2020-01" db="EMBL/GenBank/DDBJ databases">
        <title>The draft genome sequence of Corallococcus exiguus DSM 14696.</title>
        <authorList>
            <person name="Zhang X."/>
            <person name="Zhu H."/>
        </authorList>
    </citation>
    <scope>NUCLEOTIDE SEQUENCE [LARGE SCALE GENOMIC DNA]</scope>
    <source>
        <strain evidence="5 6">DSM 14696</strain>
    </source>
</reference>
<dbReference type="GO" id="GO:0005524">
    <property type="term" value="F:ATP binding"/>
    <property type="evidence" value="ECO:0007669"/>
    <property type="project" value="UniProtKB-KW"/>
</dbReference>
<dbReference type="RefSeq" id="WP_139922123.1">
    <property type="nucleotide sequence ID" value="NZ_CBCSLE010000237.1"/>
</dbReference>
<keyword evidence="3 5" id="KW-0067">ATP-binding</keyword>
<accession>A0A7X4YA04</accession>
<gene>
    <name evidence="5" type="ORF">GTZ93_16350</name>
</gene>
<protein>
    <submittedName>
        <fullName evidence="5">ATP-binding protein</fullName>
    </submittedName>
</protein>
<dbReference type="PANTHER" id="PTHR30050">
    <property type="entry name" value="CHROMOSOMAL REPLICATION INITIATOR PROTEIN DNAA"/>
    <property type="match status" value="1"/>
</dbReference>
<evidence type="ECO:0000256" key="3">
    <source>
        <dbReference type="ARBA" id="ARBA00022840"/>
    </source>
</evidence>
<keyword evidence="6" id="KW-1185">Reference proteome</keyword>
<dbReference type="GO" id="GO:0006260">
    <property type="term" value="P:DNA replication"/>
    <property type="evidence" value="ECO:0007669"/>
    <property type="project" value="TreeGrafter"/>
</dbReference>
<proteinExistence type="inferred from homology"/>
<dbReference type="PIRSF" id="PIRSF003073">
    <property type="entry name" value="DNAC_TnpB_IstB"/>
    <property type="match status" value="1"/>
</dbReference>
<dbReference type="PANTHER" id="PTHR30050:SF4">
    <property type="entry name" value="ATP-BINDING PROTEIN RV3427C IN INSERTION SEQUENCE-RELATED"/>
    <property type="match status" value="1"/>
</dbReference>
<dbReference type="NCBIfam" id="NF038214">
    <property type="entry name" value="IS21_help_AAA"/>
    <property type="match status" value="1"/>
</dbReference>
<dbReference type="InterPro" id="IPR047661">
    <property type="entry name" value="IstB"/>
</dbReference>
<keyword evidence="2" id="KW-0547">Nucleotide-binding</keyword>
<evidence type="ECO:0000256" key="1">
    <source>
        <dbReference type="ARBA" id="ARBA00008059"/>
    </source>
</evidence>
<evidence type="ECO:0000259" key="4">
    <source>
        <dbReference type="SMART" id="SM00382"/>
    </source>
</evidence>
<sequence length="274" mass="30847">MAFSLPPIGLPSSSRYENGSVSLIHRAQQHLGLHSTSESLEDLIARATKARWGPTELIEHVADEELKERGRRSLERRLSRSKLGRLKPMADYDWAWPKQIDREAVESALRLDFMQSARNVVIVAPQGLGKTMIAQNIAHQAVLRGHSALFTTASQLLLDLGSQDSSRGLDRRLRHYTTRTGLLVIDEVGYLSYDARNADLLFQVVSRRYEQKSLVLTTNLPFSQWPSIFPNAACATALIDRVIHHADIITIEGQSYRRRTAEQNAAARKAKTKR</sequence>